<dbReference type="GeneID" id="64596572"/>
<keyword evidence="2" id="KW-0812">Transmembrane</keyword>
<accession>A0A9P7ARS5</accession>
<organism evidence="4 5">
    <name type="scientific">Suillus plorans</name>
    <dbReference type="NCBI Taxonomy" id="116603"/>
    <lineage>
        <taxon>Eukaryota</taxon>
        <taxon>Fungi</taxon>
        <taxon>Dikarya</taxon>
        <taxon>Basidiomycota</taxon>
        <taxon>Agaricomycotina</taxon>
        <taxon>Agaricomycetes</taxon>
        <taxon>Agaricomycetidae</taxon>
        <taxon>Boletales</taxon>
        <taxon>Suillineae</taxon>
        <taxon>Suillaceae</taxon>
        <taxon>Suillus</taxon>
    </lineage>
</organism>
<keyword evidence="2" id="KW-1133">Transmembrane helix</keyword>
<dbReference type="NCBIfam" id="NF033635">
    <property type="entry name" value="SLATT_fungal"/>
    <property type="match status" value="1"/>
</dbReference>
<keyword evidence="5" id="KW-1185">Reference proteome</keyword>
<dbReference type="Proteomes" id="UP000719766">
    <property type="component" value="Unassembled WGS sequence"/>
</dbReference>
<evidence type="ECO:0000313" key="4">
    <source>
        <dbReference type="EMBL" id="KAG1795149.1"/>
    </source>
</evidence>
<dbReference type="RefSeq" id="XP_041161101.1">
    <property type="nucleotide sequence ID" value="XM_041302808.1"/>
</dbReference>
<dbReference type="Pfam" id="PF18142">
    <property type="entry name" value="SLATT_fungal"/>
    <property type="match status" value="1"/>
</dbReference>
<evidence type="ECO:0000256" key="1">
    <source>
        <dbReference type="SAM" id="MobiDB-lite"/>
    </source>
</evidence>
<dbReference type="EMBL" id="JABBWE010000023">
    <property type="protein sequence ID" value="KAG1795149.1"/>
    <property type="molecule type" value="Genomic_DNA"/>
</dbReference>
<dbReference type="InterPro" id="IPR041622">
    <property type="entry name" value="SLATT_fungi"/>
</dbReference>
<feature type="compositionally biased region" description="Polar residues" evidence="1">
    <location>
        <begin position="77"/>
        <end position="89"/>
    </location>
</feature>
<feature type="transmembrane region" description="Helical" evidence="2">
    <location>
        <begin position="191"/>
        <end position="214"/>
    </location>
</feature>
<protein>
    <recommendedName>
        <fullName evidence="3">SMODS and SLOG-associating 2TM effector domain-containing protein</fullName>
    </recommendedName>
</protein>
<gene>
    <name evidence="4" type="ORF">HD556DRAFT_1366291</name>
</gene>
<evidence type="ECO:0000313" key="5">
    <source>
        <dbReference type="Proteomes" id="UP000719766"/>
    </source>
</evidence>
<feature type="region of interest" description="Disordered" evidence="1">
    <location>
        <begin position="1"/>
        <end position="127"/>
    </location>
</feature>
<keyword evidence="2" id="KW-0472">Membrane</keyword>
<feature type="compositionally biased region" description="Basic and acidic residues" evidence="1">
    <location>
        <begin position="90"/>
        <end position="102"/>
    </location>
</feature>
<proteinExistence type="predicted"/>
<feature type="compositionally biased region" description="Polar residues" evidence="1">
    <location>
        <begin position="47"/>
        <end position="56"/>
    </location>
</feature>
<comment type="caution">
    <text evidence="4">The sequence shown here is derived from an EMBL/GenBank/DDBJ whole genome shotgun (WGS) entry which is preliminary data.</text>
</comment>
<reference evidence="4" key="1">
    <citation type="journal article" date="2020" name="New Phytol.">
        <title>Comparative genomics reveals dynamic genome evolution in host specialist ectomycorrhizal fungi.</title>
        <authorList>
            <person name="Lofgren L.A."/>
            <person name="Nguyen N.H."/>
            <person name="Vilgalys R."/>
            <person name="Ruytinx J."/>
            <person name="Liao H.L."/>
            <person name="Branco S."/>
            <person name="Kuo A."/>
            <person name="LaButti K."/>
            <person name="Lipzen A."/>
            <person name="Andreopoulos W."/>
            <person name="Pangilinan J."/>
            <person name="Riley R."/>
            <person name="Hundley H."/>
            <person name="Na H."/>
            <person name="Barry K."/>
            <person name="Grigoriev I.V."/>
            <person name="Stajich J.E."/>
            <person name="Kennedy P.G."/>
        </authorList>
    </citation>
    <scope>NUCLEOTIDE SEQUENCE</scope>
    <source>
        <strain evidence="4">S12</strain>
    </source>
</reference>
<dbReference type="AlphaFoldDB" id="A0A9P7ARS5"/>
<feature type="transmembrane region" description="Helical" evidence="2">
    <location>
        <begin position="220"/>
        <end position="238"/>
    </location>
</feature>
<feature type="domain" description="SMODS and SLOG-associating 2TM effector" evidence="3">
    <location>
        <begin position="175"/>
        <end position="298"/>
    </location>
</feature>
<evidence type="ECO:0000256" key="2">
    <source>
        <dbReference type="SAM" id="Phobius"/>
    </source>
</evidence>
<evidence type="ECO:0000259" key="3">
    <source>
        <dbReference type="Pfam" id="PF18142"/>
    </source>
</evidence>
<name>A0A9P7ARS5_9AGAM</name>
<sequence length="319" mass="34334">MDPATKSSESDVHGMLTDSSSPAREAAEESRTGTAILTHGQVATPRRPTTSESTVTPLPARPLSYAEHTQAVEFGAGSSSTQADPTLQPSEKHLSSKTDDQYPARYSRHGAPTRASSGEFDHLARGTSRGRDFLPRRATLLAQRYPSIPSDLVPKTTLQPNRTVGDRLQPTIAAAEDERAKYARKAMGTGYALNIAIGLQVLLASLTTGLSAVAVGKQGSVVIVILGALATLVASYLARMRGSNEPELSITRVKDLDQFLRDCRAFQLDHGNEYGTAENGLNKRVEELRSRFEELLGNGDGQRKLSSVQSFRAVTLSIC</sequence>
<dbReference type="OrthoDB" id="3245801at2759"/>